<protein>
    <submittedName>
        <fullName evidence="1">Uncharacterized protein</fullName>
    </submittedName>
</protein>
<comment type="caution">
    <text evidence="1">The sequence shown here is derived from an EMBL/GenBank/DDBJ whole genome shotgun (WGS) entry which is preliminary data.</text>
</comment>
<evidence type="ECO:0000313" key="2">
    <source>
        <dbReference type="Proteomes" id="UP000265520"/>
    </source>
</evidence>
<dbReference type="Proteomes" id="UP000265520">
    <property type="component" value="Unassembled WGS sequence"/>
</dbReference>
<name>A0A392SZV4_9FABA</name>
<organism evidence="1 2">
    <name type="scientific">Trifolium medium</name>
    <dbReference type="NCBI Taxonomy" id="97028"/>
    <lineage>
        <taxon>Eukaryota</taxon>
        <taxon>Viridiplantae</taxon>
        <taxon>Streptophyta</taxon>
        <taxon>Embryophyta</taxon>
        <taxon>Tracheophyta</taxon>
        <taxon>Spermatophyta</taxon>
        <taxon>Magnoliopsida</taxon>
        <taxon>eudicotyledons</taxon>
        <taxon>Gunneridae</taxon>
        <taxon>Pentapetalae</taxon>
        <taxon>rosids</taxon>
        <taxon>fabids</taxon>
        <taxon>Fabales</taxon>
        <taxon>Fabaceae</taxon>
        <taxon>Papilionoideae</taxon>
        <taxon>50 kb inversion clade</taxon>
        <taxon>NPAAA clade</taxon>
        <taxon>Hologalegina</taxon>
        <taxon>IRL clade</taxon>
        <taxon>Trifolieae</taxon>
        <taxon>Trifolium</taxon>
    </lineage>
</organism>
<sequence>RISRSTWGSSCMVDPSRIIGSLYRAGLVARYAEQTLQLATPSRRGFGPARGPVQNKCQHINMFWFEIKWFR</sequence>
<reference evidence="1 2" key="1">
    <citation type="journal article" date="2018" name="Front. Plant Sci.">
        <title>Red Clover (Trifolium pratense) and Zigzag Clover (T. medium) - A Picture of Genomic Similarities and Differences.</title>
        <authorList>
            <person name="Dluhosova J."/>
            <person name="Istvanek J."/>
            <person name="Nedelnik J."/>
            <person name="Repkova J."/>
        </authorList>
    </citation>
    <scope>NUCLEOTIDE SEQUENCE [LARGE SCALE GENOMIC DNA]</scope>
    <source>
        <strain evidence="2">cv. 10/8</strain>
        <tissue evidence="1">Leaf</tissue>
    </source>
</reference>
<dbReference type="AlphaFoldDB" id="A0A392SZV4"/>
<feature type="non-terminal residue" evidence="1">
    <location>
        <position position="1"/>
    </location>
</feature>
<keyword evidence="2" id="KW-1185">Reference proteome</keyword>
<dbReference type="EMBL" id="LXQA010478796">
    <property type="protein sequence ID" value="MCI54411.1"/>
    <property type="molecule type" value="Genomic_DNA"/>
</dbReference>
<evidence type="ECO:0000313" key="1">
    <source>
        <dbReference type="EMBL" id="MCI54411.1"/>
    </source>
</evidence>
<proteinExistence type="predicted"/>
<accession>A0A392SZV4</accession>